<sequence>MPARGRIEPAAGCPPGGGGNCGGASGCTCSFTKVNSPICSFHRVTNIYQCEECERYHVCDGEGACHLVETRESLVCALTGRCMPSRAPDLGARGGARAPFFFHKGALDYGGPDGHALDGVLGAVQADMARYFSTAESPDMEDVRAAVLLSPAGGDVREKGAQNGHAQPTLRPEVEALIRDTFPLCRHVFAEASRGYDIICSMYVHIIISVYATKTVYGNLLFKCTKNKKYNAVVKRMREAWMSTLITGAIAAGAASTS</sequence>
<proteinExistence type="inferred from homology"/>
<evidence type="ECO:0000256" key="1">
    <source>
        <dbReference type="ARBA" id="ARBA00009153"/>
    </source>
</evidence>
<organism evidence="2">
    <name type="scientific">vespertilionid gammaherpesvirus 3</name>
    <dbReference type="NCBI Taxonomy" id="2846598"/>
    <lineage>
        <taxon>Viruses</taxon>
        <taxon>Duplodnaviria</taxon>
        <taxon>Heunggongvirae</taxon>
        <taxon>Peploviricota</taxon>
        <taxon>Herviviricetes</taxon>
        <taxon>Herpesvirales</taxon>
        <taxon>Orthoherpesviridae</taxon>
        <taxon>Gammaherpesvirinae</taxon>
        <taxon>Patagivirus</taxon>
        <taxon>Patagivirus vespertilionidgamma3</taxon>
    </lineage>
</organism>
<name>A0A2D1A3G8_9GAMA</name>
<dbReference type="InterPro" id="IPR004289">
    <property type="entry name" value="Herpes_UL92"/>
</dbReference>
<keyword evidence="3" id="KW-1185">Reference proteome</keyword>
<dbReference type="Proteomes" id="UP000290797">
    <property type="component" value="Segment"/>
</dbReference>
<protein>
    <submittedName>
        <fullName evidence="2">UL92 family</fullName>
    </submittedName>
</protein>
<evidence type="ECO:0000313" key="3">
    <source>
        <dbReference type="Proteomes" id="UP000290797"/>
    </source>
</evidence>
<dbReference type="PROSITE" id="PS51257">
    <property type="entry name" value="PROKAR_LIPOPROTEIN"/>
    <property type="match status" value="1"/>
</dbReference>
<reference evidence="2" key="1">
    <citation type="journal article" date="2018" name="Virology">
        <title>Isolation, characterization and prevalence of a novel Gammaherpesvirus in Eptesicus fuscus, the North American big brown bat.</title>
        <authorList>
            <person name="Subudhi S."/>
            <person name="Rapin N."/>
            <person name="Dorville N."/>
            <person name="Hill J.E."/>
            <person name="Town J."/>
            <person name="Willis C.K."/>
            <person name="Bollinger T.K."/>
            <person name="Misra V."/>
        </authorList>
    </citation>
    <scope>NUCLEOTIDE SEQUENCE</scope>
</reference>
<accession>A0A2D1A3G8</accession>
<comment type="similarity">
    <text evidence="1">Belongs to the herpesviridae UL92 family.</text>
</comment>
<evidence type="ECO:0000313" key="2">
    <source>
        <dbReference type="EMBL" id="ATA58260.1"/>
    </source>
</evidence>
<dbReference type="OrthoDB" id="13102at10239"/>
<dbReference type="Pfam" id="PF03048">
    <property type="entry name" value="Herpes_UL92"/>
    <property type="match status" value="1"/>
</dbReference>
<dbReference type="EMBL" id="MF385016">
    <property type="protein sequence ID" value="ATA58260.1"/>
    <property type="molecule type" value="Genomic_DNA"/>
</dbReference>